<keyword evidence="3 4" id="KW-0808">Transferase</keyword>
<organism evidence="5 6">
    <name type="scientific">Zingiber officinale</name>
    <name type="common">Ginger</name>
    <name type="synonym">Amomum zingiber</name>
    <dbReference type="NCBI Taxonomy" id="94328"/>
    <lineage>
        <taxon>Eukaryota</taxon>
        <taxon>Viridiplantae</taxon>
        <taxon>Streptophyta</taxon>
        <taxon>Embryophyta</taxon>
        <taxon>Tracheophyta</taxon>
        <taxon>Spermatophyta</taxon>
        <taxon>Magnoliopsida</taxon>
        <taxon>Liliopsida</taxon>
        <taxon>Zingiberales</taxon>
        <taxon>Zingiberaceae</taxon>
        <taxon>Zingiber</taxon>
    </lineage>
</organism>
<dbReference type="Gene3D" id="3.90.550.10">
    <property type="entry name" value="Spore Coat Polysaccharide Biosynthesis Protein SpsA, Chain A"/>
    <property type="match status" value="1"/>
</dbReference>
<comment type="pathway">
    <text evidence="1 4">Glycan metabolism; pectin biosynthesis.</text>
</comment>
<dbReference type="InterPro" id="IPR029044">
    <property type="entry name" value="Nucleotide-diphossugar_trans"/>
</dbReference>
<dbReference type="AlphaFoldDB" id="A0A8J5H6G8"/>
<dbReference type="Proteomes" id="UP000734854">
    <property type="component" value="Unassembled WGS sequence"/>
</dbReference>
<dbReference type="PANTHER" id="PTHR32116">
    <property type="entry name" value="GALACTURONOSYLTRANSFERASE 4-RELATED"/>
    <property type="match status" value="1"/>
</dbReference>
<gene>
    <name evidence="5" type="ORF">ZIOFF_021091</name>
</gene>
<comment type="similarity">
    <text evidence="2 4">Belongs to the glycosyltransferase 8 family.</text>
</comment>
<accession>A0A8J5H6G8</accession>
<dbReference type="Pfam" id="PF01501">
    <property type="entry name" value="Glyco_transf_8"/>
    <property type="match status" value="1"/>
</dbReference>
<dbReference type="EC" id="2.4.1.-" evidence="4"/>
<evidence type="ECO:0000256" key="3">
    <source>
        <dbReference type="ARBA" id="ARBA00022676"/>
    </source>
</evidence>
<dbReference type="EMBL" id="JACMSC010000006">
    <property type="protein sequence ID" value="KAG6517694.1"/>
    <property type="molecule type" value="Genomic_DNA"/>
</dbReference>
<evidence type="ECO:0000313" key="6">
    <source>
        <dbReference type="Proteomes" id="UP000734854"/>
    </source>
</evidence>
<keyword evidence="4" id="KW-0333">Golgi apparatus</keyword>
<keyword evidence="3 4" id="KW-0328">Glycosyltransferase</keyword>
<proteinExistence type="inferred from homology"/>
<dbReference type="GO" id="GO:0000139">
    <property type="term" value="C:Golgi membrane"/>
    <property type="evidence" value="ECO:0007669"/>
    <property type="project" value="UniProtKB-SubCell"/>
</dbReference>
<dbReference type="SUPFAM" id="SSF53448">
    <property type="entry name" value="Nucleotide-diphospho-sugar transferases"/>
    <property type="match status" value="1"/>
</dbReference>
<name>A0A8J5H6G8_ZINOF</name>
<dbReference type="PANTHER" id="PTHR32116:SF106">
    <property type="entry name" value="HEXOSYLTRANSFERASE"/>
    <property type="match status" value="1"/>
</dbReference>
<evidence type="ECO:0000256" key="4">
    <source>
        <dbReference type="RuleBase" id="RU362027"/>
    </source>
</evidence>
<dbReference type="GO" id="GO:0071555">
    <property type="term" value="P:cell wall organization"/>
    <property type="evidence" value="ECO:0007669"/>
    <property type="project" value="UniProtKB-KW"/>
</dbReference>
<keyword evidence="6" id="KW-1185">Reference proteome</keyword>
<dbReference type="InterPro" id="IPR002495">
    <property type="entry name" value="Glyco_trans_8"/>
</dbReference>
<protein>
    <recommendedName>
        <fullName evidence="4">Hexosyltransferase</fullName>
        <ecNumber evidence="4">2.4.1.-</ecNumber>
    </recommendedName>
</protein>
<evidence type="ECO:0000256" key="2">
    <source>
        <dbReference type="ARBA" id="ARBA00006351"/>
    </source>
</evidence>
<sequence length="450" mass="50880">MNLVKPAPARRIHHRFAVPAVLLAALFLPFVFIRAAFLALDARAASIRVNGFRLLRVEDWASIVTRSASGFYCVMMIPHCQFEELSQWLILFQDFTKELSRVYLEKGGQELDPQLVTAAPDSMEDLISEMSSSDQHLDLRSFLLKTKAMLLKMDQKVQSARLQAVIFRHLASVGLPKSIHCLTLRLAQLYLINAAARSSLPPPEYASRLTNNSYHHIALITDNVVAAAVVVSSTISSCADPEKLVFHIVTDKKTCNSMHAWFALHSFLPAVVEVRGLHQFDFPPDANAVIMKTVEELRQSSSAYRYYRGSGKEYRRLLALRPSMFSLLNYMWIHLPELFTKLEKLIFLEDDVVVQRDLTPLWHLELQGLVMGAVSSQDSDEVLNTGPCVGKMFADYLNFSNSLLSSPLLGLQHNSCAWLQGLNIFDLQAWRKNNITRAYQHWLKLASALH</sequence>
<dbReference type="InterPro" id="IPR029993">
    <property type="entry name" value="GAUT"/>
</dbReference>
<evidence type="ECO:0000313" key="5">
    <source>
        <dbReference type="EMBL" id="KAG6517694.1"/>
    </source>
</evidence>
<evidence type="ECO:0000256" key="1">
    <source>
        <dbReference type="ARBA" id="ARBA00004877"/>
    </source>
</evidence>
<dbReference type="GO" id="GO:0045489">
    <property type="term" value="P:pectin biosynthetic process"/>
    <property type="evidence" value="ECO:0007669"/>
    <property type="project" value="UniProtKB-UniPathway"/>
</dbReference>
<comment type="subcellular location">
    <subcellularLocation>
        <location evidence="4">Golgi apparatus membrane</location>
        <topology evidence="4">Single-pass type II membrane protein</topology>
    </subcellularLocation>
</comment>
<reference evidence="5 6" key="1">
    <citation type="submission" date="2020-08" db="EMBL/GenBank/DDBJ databases">
        <title>Plant Genome Project.</title>
        <authorList>
            <person name="Zhang R.-G."/>
        </authorList>
    </citation>
    <scope>NUCLEOTIDE SEQUENCE [LARGE SCALE GENOMIC DNA]</scope>
    <source>
        <tissue evidence="5">Rhizome</tissue>
    </source>
</reference>
<dbReference type="GO" id="GO:0047262">
    <property type="term" value="F:polygalacturonate 4-alpha-galacturonosyltransferase activity"/>
    <property type="evidence" value="ECO:0007669"/>
    <property type="project" value="InterPro"/>
</dbReference>
<keyword evidence="4" id="KW-0961">Cell wall biogenesis/degradation</keyword>
<comment type="caution">
    <text evidence="5">The sequence shown here is derived from an EMBL/GenBank/DDBJ whole genome shotgun (WGS) entry which is preliminary data.</text>
</comment>
<dbReference type="UniPathway" id="UPA00845"/>